<evidence type="ECO:0000256" key="1">
    <source>
        <dbReference type="ARBA" id="ARBA00022946"/>
    </source>
</evidence>
<evidence type="ECO:0000313" key="3">
    <source>
        <dbReference type="Proteomes" id="UP001155241"/>
    </source>
</evidence>
<protein>
    <recommendedName>
        <fullName evidence="4">Aminomethyltransferase folate-binding domain-containing protein</fullName>
    </recommendedName>
</protein>
<reference evidence="2" key="1">
    <citation type="submission" date="2022-06" db="EMBL/GenBank/DDBJ databases">
        <title>Aeoliella straminimaris, a novel planctomycete from sediments.</title>
        <authorList>
            <person name="Vitorino I.R."/>
            <person name="Lage O.M."/>
        </authorList>
    </citation>
    <scope>NUCLEOTIDE SEQUENCE</scope>
    <source>
        <strain evidence="2">ICT_H6.2</strain>
    </source>
</reference>
<dbReference type="InterPro" id="IPR045179">
    <property type="entry name" value="YgfZ/GcvT"/>
</dbReference>
<dbReference type="PIRSF" id="PIRSF006487">
    <property type="entry name" value="GcvT"/>
    <property type="match status" value="1"/>
</dbReference>
<dbReference type="InterPro" id="IPR017703">
    <property type="entry name" value="YgfZ/GCV_T_CS"/>
</dbReference>
<dbReference type="GO" id="GO:0016226">
    <property type="term" value="P:iron-sulfur cluster assembly"/>
    <property type="evidence" value="ECO:0007669"/>
    <property type="project" value="TreeGrafter"/>
</dbReference>
<sequence length="279" mass="29747">MTIDTNKLYFTDWPGSVLEVTGSDRATFLHNMCTADVKQMAVGESREAFFTNVKGHVLYHAVLHNAEDRVVVVVFTNDAGPLASQLDRYIIREEVELTQRKEQSVLVVGDDQQLADNCIKLPLGPPTMWLALGDEVPSALDTAGFVAGDAAAFAAVRVAAGWPQGGVEFGEATLPQELSRDSRAISFTKGCYLGQETIARLDALGHVNKQIVRVRALDGAQLAAGAQLTDGDKQVGTITTVGQIDNGYAGLAMVRRGSNAAGTQLTTDTGKVVVESLAE</sequence>
<dbReference type="SUPFAM" id="SSF103025">
    <property type="entry name" value="Folate-binding domain"/>
    <property type="match status" value="1"/>
</dbReference>
<evidence type="ECO:0000313" key="2">
    <source>
        <dbReference type="EMBL" id="MCO6042805.1"/>
    </source>
</evidence>
<keyword evidence="1" id="KW-0809">Transit peptide</keyword>
<accession>A0A9X2JEA6</accession>
<dbReference type="PANTHER" id="PTHR22602:SF0">
    <property type="entry name" value="TRANSFERASE CAF17, MITOCHONDRIAL-RELATED"/>
    <property type="match status" value="1"/>
</dbReference>
<comment type="caution">
    <text evidence="2">The sequence shown here is derived from an EMBL/GenBank/DDBJ whole genome shotgun (WGS) entry which is preliminary data.</text>
</comment>
<name>A0A9X2JEA6_9BACT</name>
<dbReference type="EMBL" id="JAMXLR010000011">
    <property type="protein sequence ID" value="MCO6042805.1"/>
    <property type="molecule type" value="Genomic_DNA"/>
</dbReference>
<dbReference type="RefSeq" id="WP_252850905.1">
    <property type="nucleotide sequence ID" value="NZ_JAMXLR010000011.1"/>
</dbReference>
<dbReference type="AlphaFoldDB" id="A0A9X2JEA6"/>
<proteinExistence type="predicted"/>
<dbReference type="Proteomes" id="UP001155241">
    <property type="component" value="Unassembled WGS sequence"/>
</dbReference>
<gene>
    <name evidence="2" type="ORF">NG895_02690</name>
</gene>
<keyword evidence="3" id="KW-1185">Reference proteome</keyword>
<evidence type="ECO:0008006" key="4">
    <source>
        <dbReference type="Google" id="ProtNLM"/>
    </source>
</evidence>
<dbReference type="InterPro" id="IPR027266">
    <property type="entry name" value="TrmE/GcvT-like"/>
</dbReference>
<dbReference type="Gene3D" id="3.30.1360.120">
    <property type="entry name" value="Probable tRNA modification gtpase trme, domain 1"/>
    <property type="match status" value="2"/>
</dbReference>
<dbReference type="PANTHER" id="PTHR22602">
    <property type="entry name" value="TRANSFERASE CAF17, MITOCHONDRIAL-RELATED"/>
    <property type="match status" value="1"/>
</dbReference>
<dbReference type="NCBIfam" id="TIGR03317">
    <property type="entry name" value="ygfZ_signature"/>
    <property type="match status" value="1"/>
</dbReference>
<organism evidence="2 3">
    <name type="scientific">Aeoliella straminimaris</name>
    <dbReference type="NCBI Taxonomy" id="2954799"/>
    <lineage>
        <taxon>Bacteria</taxon>
        <taxon>Pseudomonadati</taxon>
        <taxon>Planctomycetota</taxon>
        <taxon>Planctomycetia</taxon>
        <taxon>Pirellulales</taxon>
        <taxon>Lacipirellulaceae</taxon>
        <taxon>Aeoliella</taxon>
    </lineage>
</organism>